<accession>A0A8S5PHX1</accession>
<name>A0A8S5PHX1_9CAUD</name>
<sequence>MEALRNLLLPHGMNGELMITHLIRQLILRKSL</sequence>
<organism evidence="1">
    <name type="scientific">Myoviridae sp. ct0jJ30</name>
    <dbReference type="NCBI Taxonomy" id="2825014"/>
    <lineage>
        <taxon>Viruses</taxon>
        <taxon>Duplodnaviria</taxon>
        <taxon>Heunggongvirae</taxon>
        <taxon>Uroviricota</taxon>
        <taxon>Caudoviricetes</taxon>
    </lineage>
</organism>
<proteinExistence type="predicted"/>
<evidence type="ECO:0000313" key="1">
    <source>
        <dbReference type="EMBL" id="DAE06522.1"/>
    </source>
</evidence>
<reference evidence="1" key="1">
    <citation type="journal article" date="2021" name="Proc. Natl. Acad. Sci. U.S.A.">
        <title>A Catalog of Tens of Thousands of Viruses from Human Metagenomes Reveals Hidden Associations with Chronic Diseases.</title>
        <authorList>
            <person name="Tisza M.J."/>
            <person name="Buck C.B."/>
        </authorList>
    </citation>
    <scope>NUCLEOTIDE SEQUENCE</scope>
    <source>
        <strain evidence="1">Ct0jJ30</strain>
    </source>
</reference>
<dbReference type="EMBL" id="BK015439">
    <property type="protein sequence ID" value="DAE06522.1"/>
    <property type="molecule type" value="Genomic_DNA"/>
</dbReference>
<protein>
    <submittedName>
        <fullName evidence="1">Uncharacterized protein</fullName>
    </submittedName>
</protein>